<dbReference type="CDD" id="cd00130">
    <property type="entry name" value="PAS"/>
    <property type="match status" value="1"/>
</dbReference>
<evidence type="ECO:0000313" key="3">
    <source>
        <dbReference type="EMBL" id="WTS11593.1"/>
    </source>
</evidence>
<dbReference type="InterPro" id="IPR035965">
    <property type="entry name" value="PAS-like_dom_sf"/>
</dbReference>
<dbReference type="PROSITE" id="PS50113">
    <property type="entry name" value="PAC"/>
    <property type="match status" value="1"/>
</dbReference>
<sequence length="147" mass="15936">MAVPHPELLAHMTIHAPDGIVIVDSEGLIEFWNSGSERIFGWKESEVLGQSLDLIIPERHRRPHWKGFHAAMAKGSTHYGASDLLTVPALKADGSSLSIEFSVCLLPDPQGGTGHVGAVIRDVTARRAQEKELRRRLADANAGATTL</sequence>
<dbReference type="InterPro" id="IPR013656">
    <property type="entry name" value="PAS_4"/>
</dbReference>
<organism evidence="3">
    <name type="scientific">Streptomyces sp. NBC_00119</name>
    <dbReference type="NCBI Taxonomy" id="2975659"/>
    <lineage>
        <taxon>Bacteria</taxon>
        <taxon>Bacillati</taxon>
        <taxon>Actinomycetota</taxon>
        <taxon>Actinomycetes</taxon>
        <taxon>Kitasatosporales</taxon>
        <taxon>Streptomycetaceae</taxon>
        <taxon>Streptomyces</taxon>
    </lineage>
</organism>
<protein>
    <submittedName>
        <fullName evidence="3">PAS domain S-box protein</fullName>
    </submittedName>
</protein>
<dbReference type="InterPro" id="IPR000014">
    <property type="entry name" value="PAS"/>
</dbReference>
<proteinExistence type="predicted"/>
<name>A0AAU1U4M8_9ACTN</name>
<feature type="domain" description="PAS" evidence="1">
    <location>
        <begin position="5"/>
        <end position="58"/>
    </location>
</feature>
<reference evidence="3" key="1">
    <citation type="submission" date="2022-10" db="EMBL/GenBank/DDBJ databases">
        <title>The complete genomes of actinobacterial strains from the NBC collection.</title>
        <authorList>
            <person name="Joergensen T.S."/>
            <person name="Alvarez Arevalo M."/>
            <person name="Sterndorff E.B."/>
            <person name="Faurdal D."/>
            <person name="Vuksanovic O."/>
            <person name="Mourched A.-S."/>
            <person name="Charusanti P."/>
            <person name="Shaw S."/>
            <person name="Blin K."/>
            <person name="Weber T."/>
        </authorList>
    </citation>
    <scope>NUCLEOTIDE SEQUENCE</scope>
    <source>
        <strain evidence="3">NBC_00119</strain>
    </source>
</reference>
<accession>A0AAU1U4M8</accession>
<dbReference type="SUPFAM" id="SSF55785">
    <property type="entry name" value="PYP-like sensor domain (PAS domain)"/>
    <property type="match status" value="1"/>
</dbReference>
<dbReference type="NCBIfam" id="TIGR00229">
    <property type="entry name" value="sensory_box"/>
    <property type="match status" value="1"/>
</dbReference>
<dbReference type="PROSITE" id="PS50112">
    <property type="entry name" value="PAS"/>
    <property type="match status" value="1"/>
</dbReference>
<feature type="domain" description="PAC" evidence="2">
    <location>
        <begin position="83"/>
        <end position="135"/>
    </location>
</feature>
<dbReference type="EMBL" id="CP108195">
    <property type="protein sequence ID" value="WTS11593.1"/>
    <property type="molecule type" value="Genomic_DNA"/>
</dbReference>
<dbReference type="InterPro" id="IPR000700">
    <property type="entry name" value="PAS-assoc_C"/>
</dbReference>
<dbReference type="SMART" id="SM00091">
    <property type="entry name" value="PAS"/>
    <property type="match status" value="1"/>
</dbReference>
<evidence type="ECO:0000259" key="1">
    <source>
        <dbReference type="PROSITE" id="PS50112"/>
    </source>
</evidence>
<evidence type="ECO:0000259" key="2">
    <source>
        <dbReference type="PROSITE" id="PS50113"/>
    </source>
</evidence>
<dbReference type="Gene3D" id="3.30.450.20">
    <property type="entry name" value="PAS domain"/>
    <property type="match status" value="1"/>
</dbReference>
<dbReference type="Pfam" id="PF08448">
    <property type="entry name" value="PAS_4"/>
    <property type="match status" value="1"/>
</dbReference>
<dbReference type="AlphaFoldDB" id="A0AAU1U4M8"/>
<gene>
    <name evidence="3" type="ORF">OHU69_11390</name>
</gene>